<gene>
    <name evidence="4" type="ORF">METZ01_LOCUS115652</name>
</gene>
<reference evidence="4" key="1">
    <citation type="submission" date="2018-05" db="EMBL/GenBank/DDBJ databases">
        <authorList>
            <person name="Lanie J.A."/>
            <person name="Ng W.-L."/>
            <person name="Kazmierczak K.M."/>
            <person name="Andrzejewski T.M."/>
            <person name="Davidsen T.M."/>
            <person name="Wayne K.J."/>
            <person name="Tettelin H."/>
            <person name="Glass J.I."/>
            <person name="Rusch D."/>
            <person name="Podicherti R."/>
            <person name="Tsui H.-C.T."/>
            <person name="Winkler M.E."/>
        </authorList>
    </citation>
    <scope>NUCLEOTIDE SEQUENCE</scope>
</reference>
<dbReference type="CDD" id="cd00364">
    <property type="entry name" value="Ribosomal_uS17"/>
    <property type="match status" value="1"/>
</dbReference>
<dbReference type="PROSITE" id="PS00056">
    <property type="entry name" value="RIBOSOMAL_S17"/>
    <property type="match status" value="1"/>
</dbReference>
<comment type="similarity">
    <text evidence="1">Belongs to the universal ribosomal protein uS17 family.</text>
</comment>
<keyword evidence="3" id="KW-0687">Ribonucleoprotein</keyword>
<dbReference type="GO" id="GO:0003735">
    <property type="term" value="F:structural constituent of ribosome"/>
    <property type="evidence" value="ECO:0007669"/>
    <property type="project" value="InterPro"/>
</dbReference>
<dbReference type="NCBIfam" id="NF004123">
    <property type="entry name" value="PRK05610.1"/>
    <property type="match status" value="1"/>
</dbReference>
<dbReference type="InterPro" id="IPR012340">
    <property type="entry name" value="NA-bd_OB-fold"/>
</dbReference>
<proteinExistence type="inferred from homology"/>
<evidence type="ECO:0000256" key="3">
    <source>
        <dbReference type="ARBA" id="ARBA00023274"/>
    </source>
</evidence>
<dbReference type="Pfam" id="PF00366">
    <property type="entry name" value="Ribosomal_S17"/>
    <property type="match status" value="1"/>
</dbReference>
<dbReference type="InterPro" id="IPR019979">
    <property type="entry name" value="Ribosomal_uS17_CS"/>
</dbReference>
<dbReference type="Gene3D" id="2.40.50.140">
    <property type="entry name" value="Nucleic acid-binding proteins"/>
    <property type="match status" value="1"/>
</dbReference>
<evidence type="ECO:0000256" key="1">
    <source>
        <dbReference type="ARBA" id="ARBA00010254"/>
    </source>
</evidence>
<evidence type="ECO:0000313" key="4">
    <source>
        <dbReference type="EMBL" id="SVA62798.1"/>
    </source>
</evidence>
<dbReference type="SUPFAM" id="SSF50249">
    <property type="entry name" value="Nucleic acid-binding proteins"/>
    <property type="match status" value="1"/>
</dbReference>
<keyword evidence="2" id="KW-0689">Ribosomal protein</keyword>
<feature type="non-terminal residue" evidence="4">
    <location>
        <position position="1"/>
    </location>
</feature>
<organism evidence="4">
    <name type="scientific">marine metagenome</name>
    <dbReference type="NCBI Taxonomy" id="408172"/>
    <lineage>
        <taxon>unclassified sequences</taxon>
        <taxon>metagenomes</taxon>
        <taxon>ecological metagenomes</taxon>
    </lineage>
</organism>
<dbReference type="EMBL" id="UINC01014783">
    <property type="protein sequence ID" value="SVA62798.1"/>
    <property type="molecule type" value="Genomic_DNA"/>
</dbReference>
<dbReference type="InterPro" id="IPR000266">
    <property type="entry name" value="Ribosomal_uS17"/>
</dbReference>
<protein>
    <recommendedName>
        <fullName evidence="5">30S ribosomal protein S17</fullName>
    </recommendedName>
</protein>
<dbReference type="PANTHER" id="PTHR10744">
    <property type="entry name" value="40S RIBOSOMAL PROTEIN S11 FAMILY MEMBER"/>
    <property type="match status" value="1"/>
</dbReference>
<dbReference type="AlphaFoldDB" id="A0A381XDJ0"/>
<accession>A0A381XDJ0</accession>
<dbReference type="GO" id="GO:0022627">
    <property type="term" value="C:cytosolic small ribosomal subunit"/>
    <property type="evidence" value="ECO:0007669"/>
    <property type="project" value="TreeGrafter"/>
</dbReference>
<evidence type="ECO:0008006" key="5">
    <source>
        <dbReference type="Google" id="ProtNLM"/>
    </source>
</evidence>
<evidence type="ECO:0000256" key="2">
    <source>
        <dbReference type="ARBA" id="ARBA00022980"/>
    </source>
</evidence>
<sequence>VKRRFRHPFYGKVISRSKKYHAHDEKNKFKKGDLVKIIETRPISKLKTWEVIDK</sequence>
<name>A0A381XDJ0_9ZZZZ</name>
<dbReference type="GO" id="GO:0006412">
    <property type="term" value="P:translation"/>
    <property type="evidence" value="ECO:0007669"/>
    <property type="project" value="InterPro"/>
</dbReference>
<dbReference type="PANTHER" id="PTHR10744:SF1">
    <property type="entry name" value="SMALL RIBOSOMAL SUBUNIT PROTEIN US17M"/>
    <property type="match status" value="1"/>
</dbReference>